<sequence length="92" mass="9963">MKTIAVRLDDELHARIGMLSKLSGMTVTDTIRTAIEKHLDTLANDPAITAKAEELRAEIEKDAELQRQALSALFGSSTTQAPKTTRGRGTKG</sequence>
<organism evidence="2 3">
    <name type="scientific">Mycolicibacterium fallax</name>
    <name type="common">Mycobacterium fallax</name>
    <dbReference type="NCBI Taxonomy" id="1793"/>
    <lineage>
        <taxon>Bacteria</taxon>
        <taxon>Bacillati</taxon>
        <taxon>Actinomycetota</taxon>
        <taxon>Actinomycetes</taxon>
        <taxon>Mycobacteriales</taxon>
        <taxon>Mycobacteriaceae</taxon>
        <taxon>Mycolicibacterium</taxon>
    </lineage>
</organism>
<dbReference type="InterPro" id="IPR010985">
    <property type="entry name" value="Ribbon_hlx_hlx"/>
</dbReference>
<keyword evidence="2" id="KW-0238">DNA-binding</keyword>
<dbReference type="GO" id="GO:0003677">
    <property type="term" value="F:DNA binding"/>
    <property type="evidence" value="ECO:0007669"/>
    <property type="project" value="UniProtKB-KW"/>
</dbReference>
<reference evidence="2 3" key="1">
    <citation type="submission" date="2016-01" db="EMBL/GenBank/DDBJ databases">
        <title>The new phylogeny of the genus Mycobacterium.</title>
        <authorList>
            <person name="Tarcisio F."/>
            <person name="Conor M."/>
            <person name="Antonella G."/>
            <person name="Elisabetta G."/>
            <person name="Giulia F.S."/>
            <person name="Sara T."/>
            <person name="Anna F."/>
            <person name="Clotilde B."/>
            <person name="Roberto B."/>
            <person name="Veronica D.S."/>
            <person name="Fabio R."/>
            <person name="Monica P."/>
            <person name="Olivier J."/>
            <person name="Enrico T."/>
            <person name="Nicola S."/>
        </authorList>
    </citation>
    <scope>NUCLEOTIDE SEQUENCE [LARGE SCALE GENOMIC DNA]</scope>
    <source>
        <strain evidence="2 3">DSM 44179</strain>
    </source>
</reference>
<proteinExistence type="predicted"/>
<evidence type="ECO:0000313" key="3">
    <source>
        <dbReference type="Proteomes" id="UP000193484"/>
    </source>
</evidence>
<accession>A0A1X1RLJ0</accession>
<dbReference type="SUPFAM" id="SSF47598">
    <property type="entry name" value="Ribbon-helix-helix"/>
    <property type="match status" value="1"/>
</dbReference>
<keyword evidence="3" id="KW-1185">Reference proteome</keyword>
<dbReference type="GO" id="GO:0006355">
    <property type="term" value="P:regulation of DNA-templated transcription"/>
    <property type="evidence" value="ECO:0007669"/>
    <property type="project" value="InterPro"/>
</dbReference>
<evidence type="ECO:0000313" key="2">
    <source>
        <dbReference type="EMBL" id="ORV08679.1"/>
    </source>
</evidence>
<gene>
    <name evidence="2" type="ORF">AWC04_01770</name>
</gene>
<feature type="region of interest" description="Disordered" evidence="1">
    <location>
        <begin position="71"/>
        <end position="92"/>
    </location>
</feature>
<protein>
    <submittedName>
        <fullName evidence="2">DNA-binding protein</fullName>
    </submittedName>
</protein>
<dbReference type="STRING" id="1793.AWC04_01770"/>
<name>A0A1X1RLJ0_MYCFA</name>
<dbReference type="Proteomes" id="UP000193484">
    <property type="component" value="Unassembled WGS sequence"/>
</dbReference>
<dbReference type="EMBL" id="LQOJ01000013">
    <property type="protein sequence ID" value="ORV08679.1"/>
    <property type="molecule type" value="Genomic_DNA"/>
</dbReference>
<dbReference type="OrthoDB" id="4774572at2"/>
<feature type="compositionally biased region" description="Polar residues" evidence="1">
    <location>
        <begin position="74"/>
        <end position="83"/>
    </location>
</feature>
<dbReference type="AlphaFoldDB" id="A0A1X1RLJ0"/>
<dbReference type="RefSeq" id="WP_085092604.1">
    <property type="nucleotide sequence ID" value="NZ_AP022603.1"/>
</dbReference>
<comment type="caution">
    <text evidence="2">The sequence shown here is derived from an EMBL/GenBank/DDBJ whole genome shotgun (WGS) entry which is preliminary data.</text>
</comment>
<evidence type="ECO:0000256" key="1">
    <source>
        <dbReference type="SAM" id="MobiDB-lite"/>
    </source>
</evidence>